<evidence type="ECO:0000256" key="2">
    <source>
        <dbReference type="ARBA" id="ARBA00022989"/>
    </source>
</evidence>
<feature type="transmembrane region" description="Helical" evidence="5">
    <location>
        <begin position="525"/>
        <end position="546"/>
    </location>
</feature>
<dbReference type="AlphaFoldDB" id="A0AAV1E6Y1"/>
<protein>
    <submittedName>
        <fullName evidence="6">OLC1v1015758C1</fullName>
    </submittedName>
</protein>
<evidence type="ECO:0000256" key="5">
    <source>
        <dbReference type="SAM" id="Phobius"/>
    </source>
</evidence>
<feature type="region of interest" description="Disordered" evidence="4">
    <location>
        <begin position="105"/>
        <end position="167"/>
    </location>
</feature>
<feature type="transmembrane region" description="Helical" evidence="5">
    <location>
        <begin position="589"/>
        <end position="612"/>
    </location>
</feature>
<keyword evidence="3 5" id="KW-0472">Membrane</keyword>
<dbReference type="GO" id="GO:0016020">
    <property type="term" value="C:membrane"/>
    <property type="evidence" value="ECO:0007669"/>
    <property type="project" value="InterPro"/>
</dbReference>
<sequence>MSASGPYILNLFHTNKYVIENGVVNTFENQLDDTPVIDSRLSYDELLGLSCVTFGWSLEIARKLHILLLFVTHGRRRISLTKKNGNNHYGRSFFAQDDHIDECEQNGPRQEQASNSRVHEEDGGSLFAQDNYMDDDDSDYVAPSESSEARDPSSSSDDEELVNEERELNPFSRRHVYKEIGEWNVSRVYKDDNDIKMWDETSKGMGIKVCFKSQGEAKHALKLWNIHNKRELKSLMEDSPSPPPSSQYNEWFLQPSPIRGELLYLQKQHRSLAVYHDSDSTIKTEPLENRRFDQKFWECYYSDFIPPQGEVLNNVCMRAISFREECRRAYDLDEELENVLDYFADVTHTALTFGKDDEMDIEDSQILVKITRKVRANMSKRTQEESMWEEERNGKRQCEERGRCCFFERITPHEEEVLVTITLGGESQVLKVEPIVTILPETQEQVLHSIESQQQPKGFPKILIRGKDVRRFNPFCDGGEFSASGFLYGKQVPVNTFHGFLSSISGASMNQITCVVGLKHSTPTIACALTTLIPPLIFILAIPVSVPSRVDLLTATIWGTIICVGGAFVLSLYHEQVIKIGQSSIHRKLTVVATMGISSQISSASLAVWITIQVSQHY</sequence>
<dbReference type="EMBL" id="OX459125">
    <property type="protein sequence ID" value="CAI9114933.1"/>
    <property type="molecule type" value="Genomic_DNA"/>
</dbReference>
<evidence type="ECO:0000256" key="3">
    <source>
        <dbReference type="ARBA" id="ARBA00023136"/>
    </source>
</evidence>
<dbReference type="PANTHER" id="PTHR31218">
    <property type="entry name" value="WAT1-RELATED PROTEIN"/>
    <property type="match status" value="1"/>
</dbReference>
<proteinExistence type="predicted"/>
<dbReference type="GO" id="GO:0022857">
    <property type="term" value="F:transmembrane transporter activity"/>
    <property type="evidence" value="ECO:0007669"/>
    <property type="project" value="InterPro"/>
</dbReference>
<gene>
    <name evidence="6" type="ORF">OLC1_LOCUS21550</name>
</gene>
<feature type="compositionally biased region" description="Polar residues" evidence="4">
    <location>
        <begin position="107"/>
        <end position="116"/>
    </location>
</feature>
<dbReference type="InterPro" id="IPR030184">
    <property type="entry name" value="WAT1-related"/>
</dbReference>
<feature type="transmembrane region" description="Helical" evidence="5">
    <location>
        <begin position="497"/>
        <end position="518"/>
    </location>
</feature>
<keyword evidence="7" id="KW-1185">Reference proteome</keyword>
<evidence type="ECO:0000313" key="7">
    <source>
        <dbReference type="Proteomes" id="UP001161247"/>
    </source>
</evidence>
<evidence type="ECO:0000313" key="6">
    <source>
        <dbReference type="EMBL" id="CAI9114933.1"/>
    </source>
</evidence>
<keyword evidence="1 5" id="KW-0812">Transmembrane</keyword>
<feature type="transmembrane region" description="Helical" evidence="5">
    <location>
        <begin position="552"/>
        <end position="573"/>
    </location>
</feature>
<evidence type="ECO:0000256" key="4">
    <source>
        <dbReference type="SAM" id="MobiDB-lite"/>
    </source>
</evidence>
<keyword evidence="2 5" id="KW-1133">Transmembrane helix</keyword>
<reference evidence="6" key="1">
    <citation type="submission" date="2023-03" db="EMBL/GenBank/DDBJ databases">
        <authorList>
            <person name="Julca I."/>
        </authorList>
    </citation>
    <scope>NUCLEOTIDE SEQUENCE</scope>
</reference>
<name>A0AAV1E6Y1_OLDCO</name>
<dbReference type="Proteomes" id="UP001161247">
    <property type="component" value="Chromosome 8"/>
</dbReference>
<organism evidence="6 7">
    <name type="scientific">Oldenlandia corymbosa var. corymbosa</name>
    <dbReference type="NCBI Taxonomy" id="529605"/>
    <lineage>
        <taxon>Eukaryota</taxon>
        <taxon>Viridiplantae</taxon>
        <taxon>Streptophyta</taxon>
        <taxon>Embryophyta</taxon>
        <taxon>Tracheophyta</taxon>
        <taxon>Spermatophyta</taxon>
        <taxon>Magnoliopsida</taxon>
        <taxon>eudicotyledons</taxon>
        <taxon>Gunneridae</taxon>
        <taxon>Pentapetalae</taxon>
        <taxon>asterids</taxon>
        <taxon>lamiids</taxon>
        <taxon>Gentianales</taxon>
        <taxon>Rubiaceae</taxon>
        <taxon>Rubioideae</taxon>
        <taxon>Spermacoceae</taxon>
        <taxon>Hedyotis-Oldenlandia complex</taxon>
        <taxon>Oldenlandia</taxon>
    </lineage>
</organism>
<evidence type="ECO:0000256" key="1">
    <source>
        <dbReference type="ARBA" id="ARBA00022692"/>
    </source>
</evidence>
<accession>A0AAV1E6Y1</accession>